<keyword evidence="6" id="KW-0804">Transcription</keyword>
<dbReference type="InterPro" id="IPR001005">
    <property type="entry name" value="SANT/Myb"/>
</dbReference>
<dbReference type="InterPro" id="IPR006447">
    <property type="entry name" value="Myb_dom_plants"/>
</dbReference>
<feature type="compositionally biased region" description="Low complexity" evidence="8">
    <location>
        <begin position="1"/>
        <end position="14"/>
    </location>
</feature>
<feature type="compositionally biased region" description="Low complexity" evidence="8">
    <location>
        <begin position="221"/>
        <end position="230"/>
    </location>
</feature>
<evidence type="ECO:0000256" key="4">
    <source>
        <dbReference type="ARBA" id="ARBA00023015"/>
    </source>
</evidence>
<comment type="subcellular location">
    <subcellularLocation>
        <location evidence="1">Nucleus</location>
    </subcellularLocation>
</comment>
<accession>A0A811RAI8</accession>
<keyword evidence="4" id="KW-0805">Transcription regulation</keyword>
<gene>
    <name evidence="10" type="ORF">NCGR_LOCUS50500</name>
</gene>
<dbReference type="OrthoDB" id="551907at2759"/>
<keyword evidence="2" id="KW-0217">Developmental protein</keyword>
<dbReference type="EMBL" id="CAJGYO010000014">
    <property type="protein sequence ID" value="CAD6267195.1"/>
    <property type="molecule type" value="Genomic_DNA"/>
</dbReference>
<dbReference type="PANTHER" id="PTHR31496:SF28">
    <property type="entry name" value="G2-LIKE TRANSCRIPTION FACTOR"/>
    <property type="match status" value="1"/>
</dbReference>
<dbReference type="InterPro" id="IPR044847">
    <property type="entry name" value="KAN_fam"/>
</dbReference>
<comment type="caution">
    <text evidence="10">The sequence shown here is derived from an EMBL/GenBank/DDBJ whole genome shotgun (WGS) entry which is preliminary data.</text>
</comment>
<dbReference type="AlphaFoldDB" id="A0A811RAI8"/>
<organism evidence="10 11">
    <name type="scientific">Miscanthus lutarioriparius</name>
    <dbReference type="NCBI Taxonomy" id="422564"/>
    <lineage>
        <taxon>Eukaryota</taxon>
        <taxon>Viridiplantae</taxon>
        <taxon>Streptophyta</taxon>
        <taxon>Embryophyta</taxon>
        <taxon>Tracheophyta</taxon>
        <taxon>Spermatophyta</taxon>
        <taxon>Magnoliopsida</taxon>
        <taxon>Liliopsida</taxon>
        <taxon>Poales</taxon>
        <taxon>Poaceae</taxon>
        <taxon>PACMAD clade</taxon>
        <taxon>Panicoideae</taxon>
        <taxon>Andropogonodae</taxon>
        <taxon>Andropogoneae</taxon>
        <taxon>Saccharinae</taxon>
        <taxon>Miscanthus</taxon>
    </lineage>
</organism>
<evidence type="ECO:0000256" key="8">
    <source>
        <dbReference type="SAM" id="MobiDB-lite"/>
    </source>
</evidence>
<dbReference type="InterPro" id="IPR009057">
    <property type="entry name" value="Homeodomain-like_sf"/>
</dbReference>
<dbReference type="NCBIfam" id="TIGR01557">
    <property type="entry name" value="myb_SHAQKYF"/>
    <property type="match status" value="1"/>
</dbReference>
<evidence type="ECO:0000256" key="3">
    <source>
        <dbReference type="ARBA" id="ARBA00022782"/>
    </source>
</evidence>
<feature type="compositionally biased region" description="Polar residues" evidence="8">
    <location>
        <begin position="195"/>
        <end position="210"/>
    </location>
</feature>
<dbReference type="FunFam" id="1.10.10.60:FF:000002">
    <property type="entry name" value="Myb family transcription factor"/>
    <property type="match status" value="1"/>
</dbReference>
<dbReference type="GO" id="GO:0006355">
    <property type="term" value="P:regulation of DNA-templated transcription"/>
    <property type="evidence" value="ECO:0007669"/>
    <property type="project" value="InterPro"/>
</dbReference>
<feature type="region of interest" description="Disordered" evidence="8">
    <location>
        <begin position="338"/>
        <end position="366"/>
    </location>
</feature>
<keyword evidence="3" id="KW-0221">Differentiation</keyword>
<evidence type="ECO:0000313" key="11">
    <source>
        <dbReference type="Proteomes" id="UP000604825"/>
    </source>
</evidence>
<name>A0A811RAI8_9POAL</name>
<dbReference type="PANTHER" id="PTHR31496">
    <property type="entry name" value="TRANSCRIPTION FACTOR KAN2-RELATED"/>
    <property type="match status" value="1"/>
</dbReference>
<proteinExistence type="predicted"/>
<feature type="compositionally biased region" description="Polar residues" evidence="8">
    <location>
        <begin position="80"/>
        <end position="95"/>
    </location>
</feature>
<dbReference type="GO" id="GO:0000976">
    <property type="term" value="F:transcription cis-regulatory region binding"/>
    <property type="evidence" value="ECO:0007669"/>
    <property type="project" value="InterPro"/>
</dbReference>
<evidence type="ECO:0000256" key="2">
    <source>
        <dbReference type="ARBA" id="ARBA00022473"/>
    </source>
</evidence>
<evidence type="ECO:0000256" key="1">
    <source>
        <dbReference type="ARBA" id="ARBA00004123"/>
    </source>
</evidence>
<sequence>MSTTGSVGVTTTTTPDLSLHISPPSPPAGGGVEMPREPRVLLGLELDDTVAAAAATKKVDDAAAVKEHNLQVQRLRLHHPSQTAHGFKKSSSGTNAAVGGGRRSSRAPRMRWTTALHAHFVHAVELLGGHERATPKSVLELMNVKDLTLAHVKSHLQMYRTVKGTGRSCVAGHGHARDMVLLRTGVGEGDGFDAFNSNNSVNTVPTFNNNTDRRSRSPGEQQQQQQAVDHQDAAAAACAWIQVQGRQQQLQVQRHQQSCSNEVIMLHASPCRRLPAAAAYSNGLITMPADEPAADHLLMTTTTTEQRQQGLKVGDEHVDRHHGEEDAIAVHHLVDEADHDHAGSGGGFQRRSSPNNTSGSGGDTVSSSEWLHQQYCSDGGGGVSVRVLGLGLGVGPPPATTPPSLEMSLGRQGWQMVEQCGVGVGGGQRANSAQVLVKR</sequence>
<feature type="domain" description="Myb-like" evidence="9">
    <location>
        <begin position="109"/>
        <end position="160"/>
    </location>
</feature>
<feature type="region of interest" description="Disordered" evidence="8">
    <location>
        <begin position="1"/>
        <end position="33"/>
    </location>
</feature>
<feature type="region of interest" description="Disordered" evidence="8">
    <location>
        <begin position="192"/>
        <end position="230"/>
    </location>
</feature>
<keyword evidence="5" id="KW-0238">DNA-binding</keyword>
<dbReference type="Pfam" id="PF00249">
    <property type="entry name" value="Myb_DNA-binding"/>
    <property type="match status" value="1"/>
</dbReference>
<dbReference type="Proteomes" id="UP000604825">
    <property type="component" value="Unassembled WGS sequence"/>
</dbReference>
<feature type="region of interest" description="Disordered" evidence="8">
    <location>
        <begin position="78"/>
        <end position="107"/>
    </location>
</feature>
<evidence type="ECO:0000256" key="6">
    <source>
        <dbReference type="ARBA" id="ARBA00023163"/>
    </source>
</evidence>
<keyword evidence="7" id="KW-0539">Nucleus</keyword>
<dbReference type="GO" id="GO:0010158">
    <property type="term" value="P:abaxial cell fate specification"/>
    <property type="evidence" value="ECO:0007669"/>
    <property type="project" value="InterPro"/>
</dbReference>
<keyword evidence="11" id="KW-1185">Reference proteome</keyword>
<evidence type="ECO:0000256" key="7">
    <source>
        <dbReference type="ARBA" id="ARBA00023242"/>
    </source>
</evidence>
<dbReference type="SUPFAM" id="SSF46689">
    <property type="entry name" value="Homeodomain-like"/>
    <property type="match status" value="1"/>
</dbReference>
<evidence type="ECO:0000259" key="9">
    <source>
        <dbReference type="Pfam" id="PF00249"/>
    </source>
</evidence>
<evidence type="ECO:0000256" key="5">
    <source>
        <dbReference type="ARBA" id="ARBA00023125"/>
    </source>
</evidence>
<dbReference type="GO" id="GO:0005634">
    <property type="term" value="C:nucleus"/>
    <property type="evidence" value="ECO:0007669"/>
    <property type="project" value="UniProtKB-SubCell"/>
</dbReference>
<evidence type="ECO:0000313" key="10">
    <source>
        <dbReference type="EMBL" id="CAD6267195.1"/>
    </source>
</evidence>
<dbReference type="Gene3D" id="1.10.10.60">
    <property type="entry name" value="Homeodomain-like"/>
    <property type="match status" value="1"/>
</dbReference>
<protein>
    <recommendedName>
        <fullName evidence="9">Myb-like domain-containing protein</fullName>
    </recommendedName>
</protein>
<reference evidence="10" key="1">
    <citation type="submission" date="2020-10" db="EMBL/GenBank/DDBJ databases">
        <authorList>
            <person name="Han B."/>
            <person name="Lu T."/>
            <person name="Zhao Q."/>
            <person name="Huang X."/>
            <person name="Zhao Y."/>
        </authorList>
    </citation>
    <scope>NUCLEOTIDE SEQUENCE</scope>
</reference>